<evidence type="ECO:0000256" key="4">
    <source>
        <dbReference type="ARBA" id="ARBA00023125"/>
    </source>
</evidence>
<dbReference type="EMBL" id="FORP01000029">
    <property type="protein sequence ID" value="SFK69192.1"/>
    <property type="molecule type" value="Genomic_DNA"/>
</dbReference>
<dbReference type="InterPro" id="IPR015421">
    <property type="entry name" value="PyrdxlP-dep_Trfase_major"/>
</dbReference>
<dbReference type="CDD" id="cd00609">
    <property type="entry name" value="AAT_like"/>
    <property type="match status" value="1"/>
</dbReference>
<dbReference type="InterPro" id="IPR015424">
    <property type="entry name" value="PyrdxlP-dep_Trfase"/>
</dbReference>
<organism evidence="8 9">
    <name type="scientific">Amycolatopsis sacchari</name>
    <dbReference type="NCBI Taxonomy" id="115433"/>
    <lineage>
        <taxon>Bacteria</taxon>
        <taxon>Bacillati</taxon>
        <taxon>Actinomycetota</taxon>
        <taxon>Actinomycetes</taxon>
        <taxon>Pseudonocardiales</taxon>
        <taxon>Pseudonocardiaceae</taxon>
        <taxon>Amycolatopsis</taxon>
    </lineage>
</organism>
<keyword evidence="9" id="KW-1185">Reference proteome</keyword>
<dbReference type="Pfam" id="PF00392">
    <property type="entry name" value="GntR"/>
    <property type="match status" value="1"/>
</dbReference>
<dbReference type="Gene3D" id="3.90.1150.10">
    <property type="entry name" value="Aspartate Aminotransferase, domain 1"/>
    <property type="match status" value="1"/>
</dbReference>
<dbReference type="RefSeq" id="WP_177228959.1">
    <property type="nucleotide sequence ID" value="NZ_CBDQZW010000084.1"/>
</dbReference>
<evidence type="ECO:0000256" key="1">
    <source>
        <dbReference type="ARBA" id="ARBA00005384"/>
    </source>
</evidence>
<evidence type="ECO:0000313" key="8">
    <source>
        <dbReference type="EMBL" id="SFK69192.1"/>
    </source>
</evidence>
<dbReference type="InterPro" id="IPR036388">
    <property type="entry name" value="WH-like_DNA-bd_sf"/>
</dbReference>
<protein>
    <recommendedName>
        <fullName evidence="7">HTH gntR-type domain-containing protein</fullName>
    </recommendedName>
</protein>
<comment type="similarity">
    <text evidence="1">In the C-terminal section; belongs to the class-I pyridoxal-phosphate-dependent aminotransferase family.</text>
</comment>
<gene>
    <name evidence="8" type="ORF">SAMN05421835_1298</name>
</gene>
<dbReference type="InterPro" id="IPR015422">
    <property type="entry name" value="PyrdxlP-dep_Trfase_small"/>
</dbReference>
<evidence type="ECO:0000256" key="2">
    <source>
        <dbReference type="ARBA" id="ARBA00022898"/>
    </source>
</evidence>
<dbReference type="SUPFAM" id="SSF53383">
    <property type="entry name" value="PLP-dependent transferases"/>
    <property type="match status" value="1"/>
</dbReference>
<dbReference type="GO" id="GO:0003700">
    <property type="term" value="F:DNA-binding transcription factor activity"/>
    <property type="evidence" value="ECO:0007669"/>
    <property type="project" value="InterPro"/>
</dbReference>
<dbReference type="Proteomes" id="UP000199025">
    <property type="component" value="Unassembled WGS sequence"/>
</dbReference>
<name>A0A1I4BJZ7_9PSEU</name>
<dbReference type="STRING" id="115433.SAMN05421835_1298"/>
<keyword evidence="4" id="KW-0238">DNA-binding</keyword>
<dbReference type="InterPro" id="IPR000524">
    <property type="entry name" value="Tscrpt_reg_HTH_GntR"/>
</dbReference>
<accession>A0A1I4BJZ7</accession>
<reference evidence="8 9" key="1">
    <citation type="submission" date="2016-10" db="EMBL/GenBank/DDBJ databases">
        <authorList>
            <person name="de Groot N.N."/>
        </authorList>
    </citation>
    <scope>NUCLEOTIDE SEQUENCE [LARGE SCALE GENOMIC DNA]</scope>
    <source>
        <strain evidence="8 9">DSM 44468</strain>
    </source>
</reference>
<dbReference type="SMART" id="SM00345">
    <property type="entry name" value="HTH_GNTR"/>
    <property type="match status" value="1"/>
</dbReference>
<dbReference type="GO" id="GO:0017000">
    <property type="term" value="P:antibiotic biosynthetic process"/>
    <property type="evidence" value="ECO:0007669"/>
    <property type="project" value="UniProtKB-KW"/>
</dbReference>
<dbReference type="Pfam" id="PF00155">
    <property type="entry name" value="Aminotran_1_2"/>
    <property type="match status" value="1"/>
</dbReference>
<dbReference type="AlphaFoldDB" id="A0A1I4BJZ7"/>
<keyword evidence="6" id="KW-0045">Antibiotic biosynthesis</keyword>
<evidence type="ECO:0000256" key="3">
    <source>
        <dbReference type="ARBA" id="ARBA00023015"/>
    </source>
</evidence>
<evidence type="ECO:0000259" key="7">
    <source>
        <dbReference type="PROSITE" id="PS50949"/>
    </source>
</evidence>
<dbReference type="InterPro" id="IPR004839">
    <property type="entry name" value="Aminotransferase_I/II_large"/>
</dbReference>
<evidence type="ECO:0000313" key="9">
    <source>
        <dbReference type="Proteomes" id="UP000199025"/>
    </source>
</evidence>
<dbReference type="GO" id="GO:0003677">
    <property type="term" value="F:DNA binding"/>
    <property type="evidence" value="ECO:0007669"/>
    <property type="project" value="UniProtKB-KW"/>
</dbReference>
<dbReference type="PANTHER" id="PTHR46577:SF1">
    <property type="entry name" value="HTH-TYPE TRANSCRIPTIONAL REGULATORY PROTEIN GABR"/>
    <property type="match status" value="1"/>
</dbReference>
<evidence type="ECO:0000256" key="5">
    <source>
        <dbReference type="ARBA" id="ARBA00023163"/>
    </source>
</evidence>
<sequence>MSGALTDAILDGRLAPGDRLPSHRHIAEGFGLSRSTAVRVYEELRQSGLLDSHPRSGNYVRLPDDSTTRSGSWLPAAGPLPGPLDLSKATTRADDVVVEVLGRAAADVASFTARDGYDVLGIPELRKAVARRFERRGLPTNSEQILVTSGAQHAIDLVTRLLIQPGDAVLLESPAYAGVIDRLRQARADLIGLDISETSWDVERLATLARRNRARVAYLTPDFHNPTGRLMGQDVRENLAEFAAREKLTLVVDETNVELAVDEDLVMPAPLATFAPARNTITVGSLSKCVWAGLRIGWVRAEPTTIQALASLKLTSTLSTPLLEQLAAARLFLGGGLDTYLVTRRQRLARQRELALQSARALGLTVSRPAGGLSGWAMLPSGSSSAFAQHALRHQLLLLPGTRLSPNGVLDRFIRLPYSLPEPELRNACAVLASAWESYANSTEALPVYPDPIV</sequence>
<feature type="domain" description="HTH gntR-type" evidence="7">
    <location>
        <begin position="1"/>
        <end position="63"/>
    </location>
</feature>
<dbReference type="GO" id="GO:0030170">
    <property type="term" value="F:pyridoxal phosphate binding"/>
    <property type="evidence" value="ECO:0007669"/>
    <property type="project" value="InterPro"/>
</dbReference>
<dbReference type="Gene3D" id="3.40.640.10">
    <property type="entry name" value="Type I PLP-dependent aspartate aminotransferase-like (Major domain)"/>
    <property type="match status" value="1"/>
</dbReference>
<dbReference type="PROSITE" id="PS50949">
    <property type="entry name" value="HTH_GNTR"/>
    <property type="match status" value="1"/>
</dbReference>
<keyword evidence="3" id="KW-0805">Transcription regulation</keyword>
<dbReference type="SUPFAM" id="SSF46785">
    <property type="entry name" value="Winged helix' DNA-binding domain"/>
    <property type="match status" value="1"/>
</dbReference>
<keyword evidence="2" id="KW-0663">Pyridoxal phosphate</keyword>
<keyword evidence="5" id="KW-0804">Transcription</keyword>
<dbReference type="CDD" id="cd07377">
    <property type="entry name" value="WHTH_GntR"/>
    <property type="match status" value="1"/>
</dbReference>
<evidence type="ECO:0000256" key="6">
    <source>
        <dbReference type="ARBA" id="ARBA00023194"/>
    </source>
</evidence>
<dbReference type="PANTHER" id="PTHR46577">
    <property type="entry name" value="HTH-TYPE TRANSCRIPTIONAL REGULATORY PROTEIN GABR"/>
    <property type="match status" value="1"/>
</dbReference>
<dbReference type="Gene3D" id="1.10.10.10">
    <property type="entry name" value="Winged helix-like DNA-binding domain superfamily/Winged helix DNA-binding domain"/>
    <property type="match status" value="1"/>
</dbReference>
<dbReference type="InterPro" id="IPR036390">
    <property type="entry name" value="WH_DNA-bd_sf"/>
</dbReference>
<dbReference type="InterPro" id="IPR051446">
    <property type="entry name" value="HTH_trans_reg/aminotransferase"/>
</dbReference>
<proteinExistence type="inferred from homology"/>